<name>Q5CTZ0_CRYPI</name>
<dbReference type="PIRSF" id="PIRSF000747">
    <property type="entry name" value="RPB5"/>
    <property type="match status" value="1"/>
</dbReference>
<evidence type="ECO:0000259" key="5">
    <source>
        <dbReference type="Pfam" id="PF01191"/>
    </source>
</evidence>
<keyword evidence="7" id="KW-0240">DNA-directed RNA polymerase</keyword>
<feature type="non-terminal residue" evidence="7">
    <location>
        <position position="1"/>
    </location>
</feature>
<dbReference type="GeneID" id="3373684"/>
<dbReference type="GO" id="GO:0003677">
    <property type="term" value="F:DNA binding"/>
    <property type="evidence" value="ECO:0007669"/>
    <property type="project" value="InterPro"/>
</dbReference>
<dbReference type="HAMAP" id="MF_00025">
    <property type="entry name" value="RNApol_Rpo5_RPB5"/>
    <property type="match status" value="1"/>
</dbReference>
<dbReference type="PANTHER" id="PTHR10535">
    <property type="entry name" value="DNA-DIRECTED RNA POLYMERASES I, II, AND III SUBUNIT RPABC1"/>
    <property type="match status" value="1"/>
</dbReference>
<accession>Q5CTZ0</accession>
<dbReference type="NCBIfam" id="NF007129">
    <property type="entry name" value="PRK09570.1"/>
    <property type="match status" value="1"/>
</dbReference>
<dbReference type="InterPro" id="IPR014381">
    <property type="entry name" value="Arch_Rpo5/euc_Rpb5"/>
</dbReference>
<dbReference type="GO" id="GO:0003899">
    <property type="term" value="F:DNA-directed RNA polymerase activity"/>
    <property type="evidence" value="ECO:0007669"/>
    <property type="project" value="InterPro"/>
</dbReference>
<comment type="caution">
    <text evidence="7">The sequence shown here is derived from an EMBL/GenBank/DDBJ whole genome shotgun (WGS) entry which is preliminary data.</text>
</comment>
<dbReference type="Pfam" id="PF01191">
    <property type="entry name" value="RNA_pol_Rpb5_C"/>
    <property type="match status" value="1"/>
</dbReference>
<feature type="domain" description="RNA polymerase Rpb5 N-terminal" evidence="6">
    <location>
        <begin position="14"/>
        <end position="98"/>
    </location>
</feature>
<protein>
    <submittedName>
        <fullName evidence="7">Putative DNA-directed RNA polymerase 2</fullName>
    </submittedName>
</protein>
<organism evidence="7 8">
    <name type="scientific">Cryptosporidium parvum (strain Iowa II)</name>
    <dbReference type="NCBI Taxonomy" id="353152"/>
    <lineage>
        <taxon>Eukaryota</taxon>
        <taxon>Sar</taxon>
        <taxon>Alveolata</taxon>
        <taxon>Apicomplexa</taxon>
        <taxon>Conoidasida</taxon>
        <taxon>Coccidia</taxon>
        <taxon>Eucoccidiorida</taxon>
        <taxon>Eimeriorina</taxon>
        <taxon>Cryptosporidiidae</taxon>
        <taxon>Cryptosporidium</taxon>
    </lineage>
</organism>
<dbReference type="Gene3D" id="3.90.940.20">
    <property type="entry name" value="RPB5-like RNA polymerase subunit"/>
    <property type="match status" value="1"/>
</dbReference>
<dbReference type="STRING" id="353152.Q5CTZ0"/>
<dbReference type="RefSeq" id="XP_626329.1">
    <property type="nucleotide sequence ID" value="XM_626329.1"/>
</dbReference>
<dbReference type="SUPFAM" id="SSF53036">
    <property type="entry name" value="Eukaryotic RPB5 N-terminal domain"/>
    <property type="match status" value="1"/>
</dbReference>
<dbReference type="FunFam" id="3.90.940.20:FF:000001">
    <property type="entry name" value="DNA-directed RNA polymerases I, II, and III subunit RPABC1"/>
    <property type="match status" value="1"/>
</dbReference>
<dbReference type="SUPFAM" id="SSF55287">
    <property type="entry name" value="RPB5-like RNA polymerase subunit"/>
    <property type="match status" value="1"/>
</dbReference>
<dbReference type="PANTHER" id="PTHR10535:SF0">
    <property type="entry name" value="DNA-DIRECTED RNA POLYMERASES I, II, AND III SUBUNIT RPABC1"/>
    <property type="match status" value="1"/>
</dbReference>
<dbReference type="Pfam" id="PF03871">
    <property type="entry name" value="RNA_pol_Rpb5_N"/>
    <property type="match status" value="1"/>
</dbReference>
<dbReference type="GO" id="GO:0042797">
    <property type="term" value="P:tRNA transcription by RNA polymerase III"/>
    <property type="evidence" value="ECO:0007669"/>
    <property type="project" value="TreeGrafter"/>
</dbReference>
<evidence type="ECO:0000259" key="6">
    <source>
        <dbReference type="Pfam" id="PF03871"/>
    </source>
</evidence>
<dbReference type="OMA" id="VRDRGYF"/>
<dbReference type="InParanoid" id="Q5CTZ0"/>
<dbReference type="GO" id="GO:0005666">
    <property type="term" value="C:RNA polymerase III complex"/>
    <property type="evidence" value="ECO:0007669"/>
    <property type="project" value="TreeGrafter"/>
</dbReference>
<keyword evidence="2" id="KW-0804">Transcription</keyword>
<dbReference type="EMBL" id="AAEE01000005">
    <property type="protein sequence ID" value="EAK88922.1"/>
    <property type="molecule type" value="Genomic_DNA"/>
</dbReference>
<dbReference type="KEGG" id="cpv:cgd2_980"/>
<dbReference type="GO" id="GO:0005736">
    <property type="term" value="C:RNA polymerase I complex"/>
    <property type="evidence" value="ECO:0007669"/>
    <property type="project" value="TreeGrafter"/>
</dbReference>
<evidence type="ECO:0000313" key="8">
    <source>
        <dbReference type="Proteomes" id="UP000006726"/>
    </source>
</evidence>
<dbReference type="InterPro" id="IPR005571">
    <property type="entry name" value="RNA_pol_Rpb5_N"/>
</dbReference>
<dbReference type="PROSITE" id="PS01110">
    <property type="entry name" value="RNA_POL_H_23KD"/>
    <property type="match status" value="1"/>
</dbReference>
<keyword evidence="3" id="KW-0539">Nucleus</keyword>
<keyword evidence="8" id="KW-1185">Reference proteome</keyword>
<evidence type="ECO:0000256" key="2">
    <source>
        <dbReference type="ARBA" id="ARBA00023163"/>
    </source>
</evidence>
<feature type="domain" description="RNA polymerase subunit H/Rpb5 C-terminal" evidence="5">
    <location>
        <begin position="141"/>
        <end position="213"/>
    </location>
</feature>
<dbReference type="AlphaFoldDB" id="Q5CTZ0"/>
<dbReference type="GO" id="GO:0005665">
    <property type="term" value="C:RNA polymerase II, core complex"/>
    <property type="evidence" value="ECO:0007669"/>
    <property type="project" value="TreeGrafter"/>
</dbReference>
<dbReference type="FunCoup" id="Q5CTZ0">
    <property type="interactions" value="546"/>
</dbReference>
<gene>
    <name evidence="7" type="ORF">cgd2_980</name>
</gene>
<dbReference type="Gene3D" id="3.40.1340.10">
    <property type="entry name" value="RNA polymerase, Rpb5, N-terminal domain"/>
    <property type="match status" value="1"/>
</dbReference>
<evidence type="ECO:0000256" key="1">
    <source>
        <dbReference type="ARBA" id="ARBA00004123"/>
    </source>
</evidence>
<dbReference type="InterPro" id="IPR000783">
    <property type="entry name" value="RNA_pol_subH/Rpb5_C"/>
</dbReference>
<dbReference type="OrthoDB" id="248779at2759"/>
<dbReference type="InterPro" id="IPR035913">
    <property type="entry name" value="RPB5-like_sf"/>
</dbReference>
<evidence type="ECO:0000256" key="3">
    <source>
        <dbReference type="ARBA" id="ARBA00023242"/>
    </source>
</evidence>
<evidence type="ECO:0000256" key="4">
    <source>
        <dbReference type="ARBA" id="ARBA00025765"/>
    </source>
</evidence>
<sequence length="214" mass="25092">DRVRCILIIMDSSDNRFFRARRTLCEMLEDRGYIVSSQDKEEDFSTFKERFESHQRLRSRMLMVASHRQDQTKRIICYFADESKKTGVKPIRDIVEKMDEHAIQRAILISQNVLTAHAKVAILDAAPKHYIESFLENELLVNITKHELVPKHILLSDDEKLQLLDRYKIKETQLPRIQYADPVARYFGLAKGQVVKIIRPSETAGRYVTYRLVV</sequence>
<dbReference type="Proteomes" id="UP000006726">
    <property type="component" value="Chromosome 2"/>
</dbReference>
<dbReference type="GO" id="GO:0006362">
    <property type="term" value="P:transcription elongation by RNA polymerase I"/>
    <property type="evidence" value="ECO:0007669"/>
    <property type="project" value="TreeGrafter"/>
</dbReference>
<dbReference type="InterPro" id="IPR020608">
    <property type="entry name" value="RNA_pol_subH/Rpb5_CS"/>
</dbReference>
<comment type="similarity">
    <text evidence="4">Belongs to the archaeal Rpo5/eukaryotic RPB5 RNA polymerase subunit family.</text>
</comment>
<dbReference type="GO" id="GO:0006366">
    <property type="term" value="P:transcription by RNA polymerase II"/>
    <property type="evidence" value="ECO:0007669"/>
    <property type="project" value="TreeGrafter"/>
</dbReference>
<proteinExistence type="inferred from homology"/>
<comment type="subcellular location">
    <subcellularLocation>
        <location evidence="1">Nucleus</location>
    </subcellularLocation>
</comment>
<dbReference type="InterPro" id="IPR036710">
    <property type="entry name" value="RNA_pol_Rpb5_N_sf"/>
</dbReference>
<reference evidence="7 8" key="1">
    <citation type="journal article" date="2004" name="Science">
        <title>Complete genome sequence of the apicomplexan, Cryptosporidium parvum.</title>
        <authorList>
            <person name="Abrahamsen M.S."/>
            <person name="Templeton T.J."/>
            <person name="Enomoto S."/>
            <person name="Abrahante J.E."/>
            <person name="Zhu G."/>
            <person name="Lancto C.A."/>
            <person name="Deng M."/>
            <person name="Liu C."/>
            <person name="Widmer G."/>
            <person name="Tzipori S."/>
            <person name="Buck G.A."/>
            <person name="Xu P."/>
            <person name="Bankier A.T."/>
            <person name="Dear P.H."/>
            <person name="Konfortov B.A."/>
            <person name="Spriggs H.F."/>
            <person name="Iyer L."/>
            <person name="Anantharaman V."/>
            <person name="Aravind L."/>
            <person name="Kapur V."/>
        </authorList>
    </citation>
    <scope>NUCLEOTIDE SEQUENCE [LARGE SCALE GENOMIC DNA]</scope>
    <source>
        <strain evidence="8">Iowa II</strain>
    </source>
</reference>
<evidence type="ECO:0000313" key="7">
    <source>
        <dbReference type="EMBL" id="EAK88922.1"/>
    </source>
</evidence>